<evidence type="ECO:0000313" key="3">
    <source>
        <dbReference type="EMBL" id="ANF57449.1"/>
    </source>
</evidence>
<gene>
    <name evidence="3" type="ORF">A5892_08200</name>
</gene>
<dbReference type="CDD" id="cd16170">
    <property type="entry name" value="MvaT_DBD"/>
    <property type="match status" value="1"/>
</dbReference>
<reference evidence="3 4" key="1">
    <citation type="submission" date="2016-04" db="EMBL/GenBank/DDBJ databases">
        <title>Complete Genome Sequence of Halotalea alkalilenta IHB B 13600.</title>
        <authorList>
            <person name="Swarnkar M.K."/>
            <person name="Sharma A."/>
            <person name="Kaushal K."/>
            <person name="Soni R."/>
            <person name="Rana S."/>
            <person name="Singh A.K."/>
            <person name="Gulati A."/>
        </authorList>
    </citation>
    <scope>NUCLEOTIDE SEQUENCE [LARGE SCALE GENOMIC DNA]</scope>
    <source>
        <strain evidence="3 4">IHB B 13600</strain>
    </source>
</reference>
<dbReference type="InterPro" id="IPR035616">
    <property type="entry name" value="MvaT_DBD"/>
</dbReference>
<evidence type="ECO:0000256" key="1">
    <source>
        <dbReference type="SAM" id="MobiDB-lite"/>
    </source>
</evidence>
<organism evidence="3 4">
    <name type="scientific">Halotalea alkalilenta</name>
    <dbReference type="NCBI Taxonomy" id="376489"/>
    <lineage>
        <taxon>Bacteria</taxon>
        <taxon>Pseudomonadati</taxon>
        <taxon>Pseudomonadota</taxon>
        <taxon>Gammaproteobacteria</taxon>
        <taxon>Oceanospirillales</taxon>
        <taxon>Halomonadaceae</taxon>
        <taxon>Halotalea</taxon>
    </lineage>
</organism>
<protein>
    <submittedName>
        <fullName evidence="3">H-NS histone</fullName>
    </submittedName>
</protein>
<evidence type="ECO:0000313" key="4">
    <source>
        <dbReference type="Proteomes" id="UP000077875"/>
    </source>
</evidence>
<keyword evidence="4" id="KW-1185">Reference proteome</keyword>
<evidence type="ECO:0000259" key="2">
    <source>
        <dbReference type="Pfam" id="PF22055"/>
    </source>
</evidence>
<feature type="region of interest" description="Disordered" evidence="1">
    <location>
        <begin position="62"/>
        <end position="88"/>
    </location>
</feature>
<dbReference type="KEGG" id="haa:A5892_08200"/>
<proteinExistence type="predicted"/>
<dbReference type="Pfam" id="PF22055">
    <property type="entry name" value="MvaT_DBD"/>
    <property type="match status" value="1"/>
</dbReference>
<accession>A0A172YDW3</accession>
<sequence length="134" mass="15095">MAVLSDYLKMEKELEELQARLQAMASNETFQRELEFKRKLEALLEQFDKTSTDVIDILDPQGDLRGAQTAPKASKSGAPSGGTRRKRKLKIYKNPHTGGVIETRGGNHKELKEWKEEYGADTVEGWLTETQEAG</sequence>
<dbReference type="AlphaFoldDB" id="A0A172YDW3"/>
<name>A0A172YDW3_9GAMM</name>
<dbReference type="NCBIfam" id="NF041859">
    <property type="entry name" value="silencer_MvaTU"/>
    <property type="match status" value="1"/>
</dbReference>
<feature type="domain" description="MvaT DNA-binding" evidence="2">
    <location>
        <begin position="90"/>
        <end position="126"/>
    </location>
</feature>
<dbReference type="EMBL" id="CP015243">
    <property type="protein sequence ID" value="ANF57449.1"/>
    <property type="molecule type" value="Genomic_DNA"/>
</dbReference>
<dbReference type="Proteomes" id="UP000077875">
    <property type="component" value="Chromosome"/>
</dbReference>
<dbReference type="RefSeq" id="WP_064122397.1">
    <property type="nucleotide sequence ID" value="NZ_CP015243.1"/>
</dbReference>